<dbReference type="Proteomes" id="UP000016943">
    <property type="component" value="Chromosome"/>
</dbReference>
<dbReference type="EMBL" id="CP006365">
    <property type="protein sequence ID" value="AGU14897.1"/>
    <property type="molecule type" value="Genomic_DNA"/>
</dbReference>
<dbReference type="HOGENOM" id="CLU_137221_2_0_11"/>
<organism evidence="5 6">
    <name type="scientific">Corynebacterium argentoratense DSM 44202</name>
    <dbReference type="NCBI Taxonomy" id="1348662"/>
    <lineage>
        <taxon>Bacteria</taxon>
        <taxon>Bacillati</taxon>
        <taxon>Actinomycetota</taxon>
        <taxon>Actinomycetes</taxon>
        <taxon>Mycobacteriales</taxon>
        <taxon>Corynebacteriaceae</taxon>
        <taxon>Corynebacterium</taxon>
    </lineage>
</organism>
<dbReference type="GeneID" id="78249557"/>
<reference evidence="5 6" key="1">
    <citation type="journal article" date="2013" name="Genome Announc.">
        <title>Whole-Genome Sequence of the Clinical Strain Corynebacterium argentoratense DSM 44202, Isolated from a Human Throat Specimen.</title>
        <authorList>
            <person name="Bomholt C."/>
            <person name="Glaub A."/>
            <person name="Gravermann K."/>
            <person name="Albersmeier A."/>
            <person name="Brinkrolf K."/>
            <person name="Ruckert C."/>
            <person name="Tauch A."/>
        </authorList>
    </citation>
    <scope>NUCLEOTIDE SEQUENCE [LARGE SCALE GENOMIC DNA]</scope>
    <source>
        <strain evidence="5">DSM 44202</strain>
    </source>
</reference>
<dbReference type="RefSeq" id="WP_020976049.1">
    <property type="nucleotide sequence ID" value="NC_022198.1"/>
</dbReference>
<dbReference type="eggNOG" id="COG5662">
    <property type="taxonomic scope" value="Bacteria"/>
</dbReference>
<evidence type="ECO:0000256" key="2">
    <source>
        <dbReference type="ARBA" id="ARBA00023163"/>
    </source>
</evidence>
<feature type="domain" description="Putative zinc-finger" evidence="4">
    <location>
        <begin position="35"/>
        <end position="64"/>
    </location>
</feature>
<keyword evidence="2" id="KW-0804">Transcription</keyword>
<proteinExistence type="predicted"/>
<name>U3GZ11_9CORY</name>
<dbReference type="InterPro" id="IPR027383">
    <property type="entry name" value="Znf_put"/>
</dbReference>
<dbReference type="InterPro" id="IPR041916">
    <property type="entry name" value="Anti_sigma_zinc_sf"/>
</dbReference>
<keyword evidence="1" id="KW-0805">Transcription regulation</keyword>
<evidence type="ECO:0000259" key="4">
    <source>
        <dbReference type="Pfam" id="PF13490"/>
    </source>
</evidence>
<accession>U3GZ11</accession>
<evidence type="ECO:0000256" key="1">
    <source>
        <dbReference type="ARBA" id="ARBA00023015"/>
    </source>
</evidence>
<evidence type="ECO:0000313" key="6">
    <source>
        <dbReference type="Proteomes" id="UP000016943"/>
    </source>
</evidence>
<sequence length="139" mass="15185">MNTARNGNPDQPGNRGQSSSRTTRHFASVEHLSAEAVAAYVDGELGRGARHRAQVHLVHCEECRADVAAQRQAADRLRQATVASDNDLCVPNALLDKLRGLEESCPQGPGPDAVFLEQPRSLGDKVELFYRAVVRSRKL</sequence>
<dbReference type="STRING" id="1348662.CARG_03740"/>
<evidence type="ECO:0000256" key="3">
    <source>
        <dbReference type="SAM" id="MobiDB-lite"/>
    </source>
</evidence>
<dbReference type="KEGG" id="caz:CARG_03740"/>
<dbReference type="Gene3D" id="1.10.10.1320">
    <property type="entry name" value="Anti-sigma factor, zinc-finger domain"/>
    <property type="match status" value="1"/>
</dbReference>
<protein>
    <recommendedName>
        <fullName evidence="4">Putative zinc-finger domain-containing protein</fullName>
    </recommendedName>
</protein>
<evidence type="ECO:0000313" key="5">
    <source>
        <dbReference type="EMBL" id="AGU14897.1"/>
    </source>
</evidence>
<dbReference type="Pfam" id="PF13490">
    <property type="entry name" value="zf-HC2"/>
    <property type="match status" value="1"/>
</dbReference>
<dbReference type="PATRIC" id="fig|1348662.3.peg.735"/>
<feature type="compositionally biased region" description="Polar residues" evidence="3">
    <location>
        <begin position="1"/>
        <end position="21"/>
    </location>
</feature>
<feature type="region of interest" description="Disordered" evidence="3">
    <location>
        <begin position="1"/>
        <end position="24"/>
    </location>
</feature>
<dbReference type="AlphaFoldDB" id="U3GZ11"/>
<keyword evidence="6" id="KW-1185">Reference proteome</keyword>
<gene>
    <name evidence="5" type="ORF">CARG_03740</name>
</gene>